<evidence type="ECO:0000313" key="8">
    <source>
        <dbReference type="EMBL" id="GJJ69943.1"/>
    </source>
</evidence>
<dbReference type="GO" id="GO:0004177">
    <property type="term" value="F:aminopeptidase activity"/>
    <property type="evidence" value="ECO:0007669"/>
    <property type="project" value="UniProtKB-KW"/>
</dbReference>
<dbReference type="AlphaFoldDB" id="A0A9P3H556"/>
<comment type="cofactor">
    <cofactor evidence="1">
        <name>Zn(2+)</name>
        <dbReference type="ChEBI" id="CHEBI:29105"/>
    </cofactor>
</comment>
<comment type="caution">
    <text evidence="8">The sequence shown here is derived from an EMBL/GenBank/DDBJ whole genome shotgun (WGS) entry which is preliminary data.</text>
</comment>
<dbReference type="EC" id="3.4.-.-" evidence="6"/>
<dbReference type="PANTHER" id="PTHR12147">
    <property type="entry name" value="METALLOPEPTIDASE M28 FAMILY MEMBER"/>
    <property type="match status" value="1"/>
</dbReference>
<dbReference type="InterPro" id="IPR045175">
    <property type="entry name" value="M28_fam"/>
</dbReference>
<protein>
    <recommendedName>
        <fullName evidence="6">Peptide hydrolase</fullName>
        <ecNumber evidence="6">3.4.-.-</ecNumber>
    </recommendedName>
</protein>
<evidence type="ECO:0000256" key="4">
    <source>
        <dbReference type="ARBA" id="ARBA00022801"/>
    </source>
</evidence>
<evidence type="ECO:0000256" key="6">
    <source>
        <dbReference type="RuleBase" id="RU361240"/>
    </source>
</evidence>
<accession>A0A9P3H556</accession>
<keyword evidence="9" id="KW-1185">Reference proteome</keyword>
<dbReference type="OrthoDB" id="10013407at2759"/>
<keyword evidence="6" id="KW-0732">Signal</keyword>
<keyword evidence="4 6" id="KW-0378">Hydrolase</keyword>
<dbReference type="GO" id="GO:0008235">
    <property type="term" value="F:metalloexopeptidase activity"/>
    <property type="evidence" value="ECO:0007669"/>
    <property type="project" value="InterPro"/>
</dbReference>
<keyword evidence="3 6" id="KW-0645">Protease</keyword>
<reference evidence="8" key="1">
    <citation type="submission" date="2021-11" db="EMBL/GenBank/DDBJ databases">
        <authorList>
            <person name="Herlambang A."/>
            <person name="Guo Y."/>
            <person name="Takashima Y."/>
            <person name="Nishizawa T."/>
        </authorList>
    </citation>
    <scope>NUCLEOTIDE SEQUENCE</scope>
    <source>
        <strain evidence="8">E1425</strain>
    </source>
</reference>
<keyword evidence="8" id="KW-0031">Aminopeptidase</keyword>
<feature type="chain" id="PRO_5040538869" description="Peptide hydrolase" evidence="6">
    <location>
        <begin position="22"/>
        <end position="503"/>
    </location>
</feature>
<dbReference type="GO" id="GO:0006508">
    <property type="term" value="P:proteolysis"/>
    <property type="evidence" value="ECO:0007669"/>
    <property type="project" value="UniProtKB-KW"/>
</dbReference>
<dbReference type="InterPro" id="IPR007484">
    <property type="entry name" value="Peptidase_M28"/>
</dbReference>
<feature type="domain" description="Peptidase M28" evidence="7">
    <location>
        <begin position="287"/>
        <end position="470"/>
    </location>
</feature>
<gene>
    <name evidence="8" type="ORF">EMPS_02292</name>
</gene>
<reference evidence="8" key="2">
    <citation type="journal article" date="2022" name="Microbiol. Resour. Announc.">
        <title>Whole-Genome Sequence of Entomortierella parvispora E1425, a Mucoromycotan Fungus Associated with Burkholderiaceae-Related Endosymbiotic Bacteria.</title>
        <authorList>
            <person name="Herlambang A."/>
            <person name="Guo Y."/>
            <person name="Takashima Y."/>
            <person name="Narisawa K."/>
            <person name="Ohta H."/>
            <person name="Nishizawa T."/>
        </authorList>
    </citation>
    <scope>NUCLEOTIDE SEQUENCE</scope>
    <source>
        <strain evidence="8">E1425</strain>
    </source>
</reference>
<dbReference type="Proteomes" id="UP000827284">
    <property type="component" value="Unassembled WGS sequence"/>
</dbReference>
<dbReference type="EMBL" id="BQFW01000003">
    <property type="protein sequence ID" value="GJJ69943.1"/>
    <property type="molecule type" value="Genomic_DNA"/>
</dbReference>
<evidence type="ECO:0000256" key="2">
    <source>
        <dbReference type="ARBA" id="ARBA00005634"/>
    </source>
</evidence>
<evidence type="ECO:0000313" key="9">
    <source>
        <dbReference type="Proteomes" id="UP000827284"/>
    </source>
</evidence>
<keyword evidence="5 6" id="KW-0862">Zinc</keyword>
<dbReference type="Gene3D" id="3.40.630.10">
    <property type="entry name" value="Zn peptidases"/>
    <property type="match status" value="1"/>
</dbReference>
<organism evidence="8 9">
    <name type="scientific">Entomortierella parvispora</name>
    <dbReference type="NCBI Taxonomy" id="205924"/>
    <lineage>
        <taxon>Eukaryota</taxon>
        <taxon>Fungi</taxon>
        <taxon>Fungi incertae sedis</taxon>
        <taxon>Mucoromycota</taxon>
        <taxon>Mortierellomycotina</taxon>
        <taxon>Mortierellomycetes</taxon>
        <taxon>Mortierellales</taxon>
        <taxon>Mortierellaceae</taxon>
        <taxon>Entomortierella</taxon>
    </lineage>
</organism>
<keyword evidence="6" id="KW-0479">Metal-binding</keyword>
<dbReference type="SUPFAM" id="SSF53187">
    <property type="entry name" value="Zn-dependent exopeptidases"/>
    <property type="match status" value="1"/>
</dbReference>
<name>A0A9P3H556_9FUNG</name>
<evidence type="ECO:0000256" key="5">
    <source>
        <dbReference type="ARBA" id="ARBA00022833"/>
    </source>
</evidence>
<evidence type="ECO:0000256" key="1">
    <source>
        <dbReference type="ARBA" id="ARBA00001947"/>
    </source>
</evidence>
<dbReference type="PANTHER" id="PTHR12147:SF26">
    <property type="entry name" value="PEPTIDASE M28 DOMAIN-CONTAINING PROTEIN"/>
    <property type="match status" value="1"/>
</dbReference>
<comment type="similarity">
    <text evidence="2">Belongs to the peptidase M28 family. M28B subfamily.</text>
</comment>
<evidence type="ECO:0000259" key="7">
    <source>
        <dbReference type="Pfam" id="PF04389"/>
    </source>
</evidence>
<dbReference type="Pfam" id="PF04389">
    <property type="entry name" value="Peptidase_M28"/>
    <property type="match status" value="1"/>
</dbReference>
<evidence type="ECO:0000256" key="3">
    <source>
        <dbReference type="ARBA" id="ARBA00022670"/>
    </source>
</evidence>
<dbReference type="GO" id="GO:0046872">
    <property type="term" value="F:metal ion binding"/>
    <property type="evidence" value="ECO:0007669"/>
    <property type="project" value="UniProtKB-KW"/>
</dbReference>
<feature type="signal peptide" evidence="6">
    <location>
        <begin position="1"/>
        <end position="21"/>
    </location>
</feature>
<sequence length="503" mass="55273">MVRALLVSLSASLALAATAAAYSWDFVDNSLPEPTFATQTACSRELRGVYEDLSIYAYSASCSLTTNMLPAENNMRQLIVLERQHLEGDSERDIREWNHAVHESLRGLSVPGPYDIADNDSEESAQIRFRSFRGRTRGHHREACTFTPVEMPVSQPKYRVVVGSNCAAEETPYLIDNLPSNTEILPVRTEGFVAPLDSLPKDHPIVLKNRALKHRQALQSLVDQVDVETMEKDVTWLSGEAPGSPFLTRSSTSKQSLEVAQWLKSQFESYGCDTVELMPYQNRFGPNVICTFKGTEHPTEHVIIGAHHDSRGSFLNPRAPGADDDGSGTTMLLQIARIIKANNLSFGRTLVIAAFSGEEQGLFGSAALAKKLKASGTTITMMIQGDMLAYRKPGEPLQVAFPARYHTPELSSLLRNVTELYVPNAVVGTTGACCSDHQSFWEAGFPATAFFERNGPIADPKYHNSGDLVYREGYDFEQLKTSAQAMLASVFEVAEAKVSGADL</sequence>
<proteinExistence type="inferred from homology"/>